<dbReference type="GO" id="GO:0006611">
    <property type="term" value="P:protein export from nucleus"/>
    <property type="evidence" value="ECO:0007669"/>
    <property type="project" value="TreeGrafter"/>
</dbReference>
<dbReference type="GO" id="GO:0005643">
    <property type="term" value="C:nuclear pore"/>
    <property type="evidence" value="ECO:0007669"/>
    <property type="project" value="TreeGrafter"/>
</dbReference>
<dbReference type="Pfam" id="PF03810">
    <property type="entry name" value="IBN_N"/>
    <property type="match status" value="1"/>
</dbReference>
<dbReference type="Proteomes" id="UP000728185">
    <property type="component" value="Unassembled WGS sequence"/>
</dbReference>
<dbReference type="EMBL" id="LUCM01008632">
    <property type="protein sequence ID" value="KAA0188108.1"/>
    <property type="molecule type" value="Genomic_DNA"/>
</dbReference>
<keyword evidence="6" id="KW-0653">Protein transport</keyword>
<accession>A0A8E0VH75</accession>
<dbReference type="InterPro" id="IPR011989">
    <property type="entry name" value="ARM-like"/>
</dbReference>
<keyword evidence="5" id="KW-0963">Cytoplasm</keyword>
<keyword evidence="7" id="KW-0539">Nucleus</keyword>
<dbReference type="InterPro" id="IPR016024">
    <property type="entry name" value="ARM-type_fold"/>
</dbReference>
<dbReference type="GO" id="GO:0005049">
    <property type="term" value="F:nuclear export signal receptor activity"/>
    <property type="evidence" value="ECO:0007669"/>
    <property type="project" value="InterPro"/>
</dbReference>
<organism evidence="9 10">
    <name type="scientific">Fasciolopsis buskii</name>
    <dbReference type="NCBI Taxonomy" id="27845"/>
    <lineage>
        <taxon>Eukaryota</taxon>
        <taxon>Metazoa</taxon>
        <taxon>Spiralia</taxon>
        <taxon>Lophotrochozoa</taxon>
        <taxon>Platyhelminthes</taxon>
        <taxon>Trematoda</taxon>
        <taxon>Digenea</taxon>
        <taxon>Plagiorchiida</taxon>
        <taxon>Echinostomata</taxon>
        <taxon>Echinostomatoidea</taxon>
        <taxon>Fasciolidae</taxon>
        <taxon>Fasciolopsis</taxon>
    </lineage>
</organism>
<evidence type="ECO:0000256" key="6">
    <source>
        <dbReference type="ARBA" id="ARBA00022927"/>
    </source>
</evidence>
<evidence type="ECO:0000256" key="5">
    <source>
        <dbReference type="ARBA" id="ARBA00022490"/>
    </source>
</evidence>
<dbReference type="GO" id="GO:0005737">
    <property type="term" value="C:cytoplasm"/>
    <property type="evidence" value="ECO:0007669"/>
    <property type="project" value="UniProtKB-SubCell"/>
</dbReference>
<evidence type="ECO:0000313" key="10">
    <source>
        <dbReference type="Proteomes" id="UP000728185"/>
    </source>
</evidence>
<dbReference type="OrthoDB" id="244158at2759"/>
<evidence type="ECO:0000256" key="7">
    <source>
        <dbReference type="ARBA" id="ARBA00023242"/>
    </source>
</evidence>
<protein>
    <submittedName>
        <fullName evidence="9">Exportin-7</fullName>
    </submittedName>
</protein>
<feature type="non-terminal residue" evidence="9">
    <location>
        <position position="220"/>
    </location>
</feature>
<proteinExistence type="inferred from homology"/>
<sequence>NLCCFQDINQLEYFCKELYITTDPQIRTQAEKACSDLCKRADCADLCQLLLQRAHSCYSQLIAATALTKYILNRDAIIPIATRLEIRDYVLNYLAAHTSLEKFVQQSLITLLCRLTKAGWFDTADDGRGFRDILNCASKFIESGQSKAILIGVQLLSNLVQEMNQNSESDMTRIIFMQRKLSASFRDSLLLPIFRLGLNLLREADKNVASLDVNNADQVS</sequence>
<dbReference type="AlphaFoldDB" id="A0A8E0VH75"/>
<dbReference type="PANTHER" id="PTHR12596">
    <property type="entry name" value="EXPORTIN 4,7-RELATED"/>
    <property type="match status" value="1"/>
</dbReference>
<dbReference type="InterPro" id="IPR044189">
    <property type="entry name" value="XPO4/7-like"/>
</dbReference>
<keyword evidence="10" id="KW-1185">Reference proteome</keyword>
<comment type="subcellular location">
    <subcellularLocation>
        <location evidence="2">Cytoplasm</location>
    </subcellularLocation>
    <subcellularLocation>
        <location evidence="1">Nucleus</location>
    </subcellularLocation>
</comment>
<reference evidence="9" key="1">
    <citation type="submission" date="2019-05" db="EMBL/GenBank/DDBJ databases">
        <title>Annotation for the trematode Fasciolopsis buski.</title>
        <authorList>
            <person name="Choi Y.-J."/>
        </authorList>
    </citation>
    <scope>NUCLEOTIDE SEQUENCE</scope>
    <source>
        <strain evidence="9">HT</strain>
        <tissue evidence="9">Whole worm</tissue>
    </source>
</reference>
<evidence type="ECO:0000259" key="8">
    <source>
        <dbReference type="Pfam" id="PF03810"/>
    </source>
</evidence>
<evidence type="ECO:0000256" key="1">
    <source>
        <dbReference type="ARBA" id="ARBA00004123"/>
    </source>
</evidence>
<dbReference type="PANTHER" id="PTHR12596:SF2">
    <property type="entry name" value="EXPORTIN-7 ISOFORM X1"/>
    <property type="match status" value="1"/>
</dbReference>
<gene>
    <name evidence="9" type="ORF">FBUS_05447</name>
</gene>
<comment type="similarity">
    <text evidence="3">Belongs to the exportin family.</text>
</comment>
<dbReference type="Gene3D" id="1.25.10.10">
    <property type="entry name" value="Leucine-rich Repeat Variant"/>
    <property type="match status" value="1"/>
</dbReference>
<dbReference type="InterPro" id="IPR001494">
    <property type="entry name" value="Importin-beta_N"/>
</dbReference>
<keyword evidence="4" id="KW-0813">Transport</keyword>
<evidence type="ECO:0000313" key="9">
    <source>
        <dbReference type="EMBL" id="KAA0188108.1"/>
    </source>
</evidence>
<comment type="caution">
    <text evidence="9">The sequence shown here is derived from an EMBL/GenBank/DDBJ whole genome shotgun (WGS) entry which is preliminary data.</text>
</comment>
<evidence type="ECO:0000256" key="2">
    <source>
        <dbReference type="ARBA" id="ARBA00004496"/>
    </source>
</evidence>
<feature type="domain" description="Importin N-terminal" evidence="8">
    <location>
        <begin position="30"/>
        <end position="95"/>
    </location>
</feature>
<dbReference type="SUPFAM" id="SSF48371">
    <property type="entry name" value="ARM repeat"/>
    <property type="match status" value="1"/>
</dbReference>
<evidence type="ECO:0000256" key="3">
    <source>
        <dbReference type="ARBA" id="ARBA00009466"/>
    </source>
</evidence>
<name>A0A8E0VH75_9TREM</name>
<dbReference type="GO" id="GO:0031267">
    <property type="term" value="F:small GTPase binding"/>
    <property type="evidence" value="ECO:0007669"/>
    <property type="project" value="InterPro"/>
</dbReference>
<evidence type="ECO:0000256" key="4">
    <source>
        <dbReference type="ARBA" id="ARBA00022448"/>
    </source>
</evidence>